<evidence type="ECO:0000313" key="1">
    <source>
        <dbReference type="EMBL" id="PYF03140.1"/>
    </source>
</evidence>
<comment type="caution">
    <text evidence="1">The sequence shown here is derived from an EMBL/GenBank/DDBJ whole genome shotgun (WGS) entry which is preliminary data.</text>
</comment>
<sequence>MNKLVKREFDPADPPALTDAQRAELKALQAMPDDQIDYSDIPPTPERFWTSARRNPYYRPVKQQLTLRLDADVIAWFKRQTQDGRGYQRCINQALREYVEAQEKKER</sequence>
<dbReference type="EMBL" id="QJTI01000008">
    <property type="protein sequence ID" value="PYF03140.1"/>
    <property type="molecule type" value="Genomic_DNA"/>
</dbReference>
<dbReference type="RefSeq" id="WP_110780651.1">
    <property type="nucleotide sequence ID" value="NZ_QJTI01000008.1"/>
</dbReference>
<keyword evidence="2" id="KW-1185">Reference proteome</keyword>
<organism evidence="1 2">
    <name type="scientific">Rhodopseudomonas faecalis</name>
    <dbReference type="NCBI Taxonomy" id="99655"/>
    <lineage>
        <taxon>Bacteria</taxon>
        <taxon>Pseudomonadati</taxon>
        <taxon>Pseudomonadota</taxon>
        <taxon>Alphaproteobacteria</taxon>
        <taxon>Hyphomicrobiales</taxon>
        <taxon>Nitrobacteraceae</taxon>
        <taxon>Rhodopseudomonas</taxon>
    </lineage>
</organism>
<evidence type="ECO:0000313" key="2">
    <source>
        <dbReference type="Proteomes" id="UP000248148"/>
    </source>
</evidence>
<dbReference type="InterPro" id="IPR025528">
    <property type="entry name" value="BrnA_antitoxin"/>
</dbReference>
<accession>A0A318TH56</accession>
<gene>
    <name evidence="1" type="ORF">BJ122_10869</name>
</gene>
<dbReference type="Pfam" id="PF14384">
    <property type="entry name" value="BrnA_antitoxin"/>
    <property type="match status" value="1"/>
</dbReference>
<name>A0A318TH56_9BRAD</name>
<dbReference type="AlphaFoldDB" id="A0A318TH56"/>
<dbReference type="OrthoDB" id="361944at2"/>
<dbReference type="Proteomes" id="UP000248148">
    <property type="component" value="Unassembled WGS sequence"/>
</dbReference>
<reference evidence="1 2" key="1">
    <citation type="submission" date="2018-06" db="EMBL/GenBank/DDBJ databases">
        <title>Genomic Encyclopedia of Archaeal and Bacterial Type Strains, Phase II (KMG-II): from individual species to whole genera.</title>
        <authorList>
            <person name="Goeker M."/>
        </authorList>
    </citation>
    <scope>NUCLEOTIDE SEQUENCE [LARGE SCALE GENOMIC DNA]</scope>
    <source>
        <strain evidence="1 2">JCM 11668</strain>
    </source>
</reference>
<proteinExistence type="predicted"/>
<protein>
    <submittedName>
        <fullName evidence="1">Uncharacterized protein (DUF4415 family)</fullName>
    </submittedName>
</protein>